<gene>
    <name evidence="1" type="ORF">AMK59_3052</name>
</gene>
<evidence type="ECO:0000313" key="2">
    <source>
        <dbReference type="Proteomes" id="UP000051574"/>
    </source>
</evidence>
<keyword evidence="2" id="KW-1185">Reference proteome</keyword>
<comment type="caution">
    <text evidence="1">The sequence shown here is derived from an EMBL/GenBank/DDBJ whole genome shotgun (WGS) entry which is preliminary data.</text>
</comment>
<sequence length="125" mass="14008">LQNLKSHAGPIQRYVRVMREVYPEIEPEKVDGSQPQVCVVGDVVYEAEEPVPADQPCLKCKCQPPGVHCETTRCQKKPGCRAIHKPNKCCPEYQCECEHEGKTYANGERLESKPGGECQVCYCRG</sequence>
<evidence type="ECO:0000313" key="1">
    <source>
        <dbReference type="EMBL" id="KRT82543.1"/>
    </source>
</evidence>
<dbReference type="Proteomes" id="UP000051574">
    <property type="component" value="Unassembled WGS sequence"/>
</dbReference>
<proteinExistence type="predicted"/>
<dbReference type="AlphaFoldDB" id="A0A0T6B585"/>
<evidence type="ECO:0008006" key="3">
    <source>
        <dbReference type="Google" id="ProtNLM"/>
    </source>
</evidence>
<dbReference type="OrthoDB" id="6132182at2759"/>
<reference evidence="1 2" key="1">
    <citation type="submission" date="2015-09" db="EMBL/GenBank/DDBJ databases">
        <title>Draft genome of the scarab beetle Oryctes borbonicus.</title>
        <authorList>
            <person name="Meyer J.M."/>
            <person name="Markov G.V."/>
            <person name="Baskaran P."/>
            <person name="Herrmann M."/>
            <person name="Sommer R.J."/>
            <person name="Roedelsperger C."/>
        </authorList>
    </citation>
    <scope>NUCLEOTIDE SEQUENCE [LARGE SCALE GENOMIC DNA]</scope>
    <source>
        <strain evidence="1">OB123</strain>
        <tissue evidence="1">Whole animal</tissue>
    </source>
</reference>
<dbReference type="SUPFAM" id="SSF57603">
    <property type="entry name" value="FnI-like domain"/>
    <property type="match status" value="1"/>
</dbReference>
<dbReference type="Gene3D" id="2.10.70.10">
    <property type="entry name" value="Complement Module, domain 1"/>
    <property type="match status" value="1"/>
</dbReference>
<dbReference type="EMBL" id="LJIG01009706">
    <property type="protein sequence ID" value="KRT82543.1"/>
    <property type="molecule type" value="Genomic_DNA"/>
</dbReference>
<protein>
    <recommendedName>
        <fullName evidence="3">VWFC domain-containing protein</fullName>
    </recommendedName>
</protein>
<accession>A0A0T6B585</accession>
<feature type="non-terminal residue" evidence="1">
    <location>
        <position position="1"/>
    </location>
</feature>
<name>A0A0T6B585_9SCAR</name>
<feature type="non-terminal residue" evidence="1">
    <location>
        <position position="125"/>
    </location>
</feature>
<organism evidence="1 2">
    <name type="scientific">Oryctes borbonicus</name>
    <dbReference type="NCBI Taxonomy" id="1629725"/>
    <lineage>
        <taxon>Eukaryota</taxon>
        <taxon>Metazoa</taxon>
        <taxon>Ecdysozoa</taxon>
        <taxon>Arthropoda</taxon>
        <taxon>Hexapoda</taxon>
        <taxon>Insecta</taxon>
        <taxon>Pterygota</taxon>
        <taxon>Neoptera</taxon>
        <taxon>Endopterygota</taxon>
        <taxon>Coleoptera</taxon>
        <taxon>Polyphaga</taxon>
        <taxon>Scarabaeiformia</taxon>
        <taxon>Scarabaeidae</taxon>
        <taxon>Dynastinae</taxon>
        <taxon>Oryctes</taxon>
    </lineage>
</organism>